<dbReference type="GO" id="GO:0004180">
    <property type="term" value="F:carboxypeptidase activity"/>
    <property type="evidence" value="ECO:0007669"/>
    <property type="project" value="UniProtKB-KW"/>
</dbReference>
<dbReference type="Proteomes" id="UP000824023">
    <property type="component" value="Unassembled WGS sequence"/>
</dbReference>
<keyword evidence="1" id="KW-0732">Signal</keyword>
<feature type="chain" id="PRO_5038800429" evidence="1">
    <location>
        <begin position="20"/>
        <end position="270"/>
    </location>
</feature>
<feature type="signal peptide" evidence="1">
    <location>
        <begin position="1"/>
        <end position="19"/>
    </location>
</feature>
<dbReference type="InterPro" id="IPR008969">
    <property type="entry name" value="CarboxyPept-like_regulatory"/>
</dbReference>
<proteinExistence type="predicted"/>
<gene>
    <name evidence="2" type="ORF">H9819_09360</name>
</gene>
<sequence length="270" mass="31020">MKQLLFLLSLLLTAAAARAQSRDSVTISGQVTDYEGRPQDSTTLVWQYKDFRVAAQAHTDSDGRYTARILKGKYQSMAAVDFGRYLHTAPAHVADADQRLEFWAWDFIADRDTTLDIRYHRMEAYGIRAFRIPGSVPTYQIFVQPQGLTRIRKALKEHPDLLTAGKDLRGIRQEPLDEKATYVPFGPPIDRLKVTVWIDGEQVGILHKQPVQLYLFAGYYTNAYLLTVDRPKYATTLPYRVFKVELEDLDNGDRGEGLYYMEKEDYVKLK</sequence>
<keyword evidence="2" id="KW-0645">Protease</keyword>
<evidence type="ECO:0000313" key="2">
    <source>
        <dbReference type="EMBL" id="HIZ02435.1"/>
    </source>
</evidence>
<comment type="caution">
    <text evidence="2">The sequence shown here is derived from an EMBL/GenBank/DDBJ whole genome shotgun (WGS) entry which is preliminary data.</text>
</comment>
<dbReference type="EMBL" id="DXCK01000124">
    <property type="protein sequence ID" value="HIZ02435.1"/>
    <property type="molecule type" value="Genomic_DNA"/>
</dbReference>
<dbReference type="AlphaFoldDB" id="A0A9D2CWM6"/>
<accession>A0A9D2CWM6</accession>
<protein>
    <submittedName>
        <fullName evidence="2">Carboxypeptidase-like regulatory domain-containing protein</fullName>
    </submittedName>
</protein>
<evidence type="ECO:0000313" key="3">
    <source>
        <dbReference type="Proteomes" id="UP000824023"/>
    </source>
</evidence>
<reference evidence="2" key="1">
    <citation type="journal article" date="2021" name="PeerJ">
        <title>Extensive microbial diversity within the chicken gut microbiome revealed by metagenomics and culture.</title>
        <authorList>
            <person name="Gilroy R."/>
            <person name="Ravi A."/>
            <person name="Getino M."/>
            <person name="Pursley I."/>
            <person name="Horton D.L."/>
            <person name="Alikhan N.F."/>
            <person name="Baker D."/>
            <person name="Gharbi K."/>
            <person name="Hall N."/>
            <person name="Watson M."/>
            <person name="Adriaenssens E.M."/>
            <person name="Foster-Nyarko E."/>
            <person name="Jarju S."/>
            <person name="Secka A."/>
            <person name="Antonio M."/>
            <person name="Oren A."/>
            <person name="Chaudhuri R.R."/>
            <person name="La Ragione R."/>
            <person name="Hildebrand F."/>
            <person name="Pallen M.J."/>
        </authorList>
    </citation>
    <scope>NUCLEOTIDE SEQUENCE</scope>
    <source>
        <strain evidence="2">ChiHjej12B11-24981</strain>
    </source>
</reference>
<reference evidence="2" key="2">
    <citation type="submission" date="2021-04" db="EMBL/GenBank/DDBJ databases">
        <authorList>
            <person name="Gilroy R."/>
        </authorList>
    </citation>
    <scope>NUCLEOTIDE SEQUENCE</scope>
    <source>
        <strain evidence="2">ChiHjej12B11-24981</strain>
    </source>
</reference>
<evidence type="ECO:0000256" key="1">
    <source>
        <dbReference type="SAM" id="SignalP"/>
    </source>
</evidence>
<keyword evidence="2" id="KW-0378">Hydrolase</keyword>
<dbReference type="SUPFAM" id="SSF49464">
    <property type="entry name" value="Carboxypeptidase regulatory domain-like"/>
    <property type="match status" value="1"/>
</dbReference>
<name>A0A9D2CWM6_9BACE</name>
<organism evidence="2 3">
    <name type="scientific">Candidatus Bacteroides merdipullorum</name>
    <dbReference type="NCBI Taxonomy" id="2838474"/>
    <lineage>
        <taxon>Bacteria</taxon>
        <taxon>Pseudomonadati</taxon>
        <taxon>Bacteroidota</taxon>
        <taxon>Bacteroidia</taxon>
        <taxon>Bacteroidales</taxon>
        <taxon>Bacteroidaceae</taxon>
        <taxon>Bacteroides</taxon>
    </lineage>
</organism>
<keyword evidence="2" id="KW-0121">Carboxypeptidase</keyword>